<reference evidence="7" key="1">
    <citation type="journal article" date="2019" name="Int. J. Syst. Evol. Microbiol.">
        <title>The Global Catalogue of Microorganisms (GCM) 10K type strain sequencing project: providing services to taxonomists for standard genome sequencing and annotation.</title>
        <authorList>
            <consortium name="The Broad Institute Genomics Platform"/>
            <consortium name="The Broad Institute Genome Sequencing Center for Infectious Disease"/>
            <person name="Wu L."/>
            <person name="Ma J."/>
        </authorList>
    </citation>
    <scope>NUCLEOTIDE SEQUENCE [LARGE SCALE GENOMIC DNA]</scope>
    <source>
        <strain evidence="7">CECT 8472</strain>
    </source>
</reference>
<evidence type="ECO:0000256" key="2">
    <source>
        <dbReference type="SAM" id="Coils"/>
    </source>
</evidence>
<dbReference type="Proteomes" id="UP001595799">
    <property type="component" value="Unassembled WGS sequence"/>
</dbReference>
<organism evidence="6 7">
    <name type="scientific">Fodinicurvata halophila</name>
    <dbReference type="NCBI Taxonomy" id="1419723"/>
    <lineage>
        <taxon>Bacteria</taxon>
        <taxon>Pseudomonadati</taxon>
        <taxon>Pseudomonadota</taxon>
        <taxon>Alphaproteobacteria</taxon>
        <taxon>Rhodospirillales</taxon>
        <taxon>Rhodovibrionaceae</taxon>
        <taxon>Fodinicurvata</taxon>
    </lineage>
</organism>
<dbReference type="InterPro" id="IPR058792">
    <property type="entry name" value="Beta-barrel_RND_2"/>
</dbReference>
<keyword evidence="2" id="KW-0175">Coiled coil</keyword>
<dbReference type="RefSeq" id="WP_382420832.1">
    <property type="nucleotide sequence ID" value="NZ_JBHSCW010000001.1"/>
</dbReference>
<proteinExistence type="inferred from homology"/>
<gene>
    <name evidence="6" type="ORF">ACFOW6_02945</name>
</gene>
<evidence type="ECO:0000259" key="3">
    <source>
        <dbReference type="Pfam" id="PF25917"/>
    </source>
</evidence>
<dbReference type="EMBL" id="JBHSCW010000001">
    <property type="protein sequence ID" value="MFC4350497.1"/>
    <property type="molecule type" value="Genomic_DNA"/>
</dbReference>
<dbReference type="Pfam" id="PF25954">
    <property type="entry name" value="Beta-barrel_RND_2"/>
    <property type="match status" value="1"/>
</dbReference>
<accession>A0ABV8UGU1</accession>
<evidence type="ECO:0000259" key="5">
    <source>
        <dbReference type="Pfam" id="PF25989"/>
    </source>
</evidence>
<dbReference type="Gene3D" id="2.40.30.170">
    <property type="match status" value="1"/>
</dbReference>
<feature type="domain" description="YknX-like C-terminal permuted SH3-like" evidence="5">
    <location>
        <begin position="285"/>
        <end position="356"/>
    </location>
</feature>
<dbReference type="InterPro" id="IPR006143">
    <property type="entry name" value="RND_pump_MFP"/>
</dbReference>
<dbReference type="SUPFAM" id="SSF111369">
    <property type="entry name" value="HlyD-like secretion proteins"/>
    <property type="match status" value="1"/>
</dbReference>
<dbReference type="PANTHER" id="PTHR30469:SF11">
    <property type="entry name" value="BLL4320 PROTEIN"/>
    <property type="match status" value="1"/>
</dbReference>
<dbReference type="Gene3D" id="2.40.50.100">
    <property type="match status" value="1"/>
</dbReference>
<feature type="coiled-coil region" evidence="2">
    <location>
        <begin position="99"/>
        <end position="162"/>
    </location>
</feature>
<dbReference type="PANTHER" id="PTHR30469">
    <property type="entry name" value="MULTIDRUG RESISTANCE PROTEIN MDTA"/>
    <property type="match status" value="1"/>
</dbReference>
<dbReference type="InterPro" id="IPR058625">
    <property type="entry name" value="MdtA-like_BSH"/>
</dbReference>
<evidence type="ECO:0000256" key="1">
    <source>
        <dbReference type="ARBA" id="ARBA00009477"/>
    </source>
</evidence>
<sequence length="367" mass="39760">MMRTLLQLAFILLLAGAGYYAWQTYLPADTGSDGNPSPGGDQSSPVVISEVRVGRVAERVEAVGTTEARESIEVVPEVAGRIEAIHFKQGEEVAAGDLLLELDATRQQAELREAEANRRDMARQLERARQLLTSQNVPQARVDELRASLEAANARAAAIETDIADRSISAPFGGMVGLRRVSPGAYIDSQTVVTTLDDISEIKMEFSVPERFMGVLSRGLPVEATSTAWPGEIFEGTVSDIDTRVDPTTRSLRVEATLPNADRRLRPGMFMAMRLLVSQRENAVLVPEMAVVAEGDRPHVYVLEEGEGDNASVRRVDIELGTRLPGEVEIRSGLSQGDRVVTYGLQRLQDGTQVRVVGSGDGPDPGV</sequence>
<dbReference type="NCBIfam" id="TIGR01730">
    <property type="entry name" value="RND_mfp"/>
    <property type="match status" value="1"/>
</dbReference>
<dbReference type="Pfam" id="PF25917">
    <property type="entry name" value="BSH_RND"/>
    <property type="match status" value="1"/>
</dbReference>
<evidence type="ECO:0000313" key="6">
    <source>
        <dbReference type="EMBL" id="MFC4350497.1"/>
    </source>
</evidence>
<comment type="caution">
    <text evidence="6">The sequence shown here is derived from an EMBL/GenBank/DDBJ whole genome shotgun (WGS) entry which is preliminary data.</text>
</comment>
<evidence type="ECO:0000259" key="4">
    <source>
        <dbReference type="Pfam" id="PF25954"/>
    </source>
</evidence>
<name>A0ABV8UGU1_9PROT</name>
<dbReference type="InterPro" id="IPR058637">
    <property type="entry name" value="YknX-like_C"/>
</dbReference>
<feature type="domain" description="Multidrug resistance protein MdtA-like barrel-sandwich hybrid" evidence="3">
    <location>
        <begin position="71"/>
        <end position="190"/>
    </location>
</feature>
<protein>
    <submittedName>
        <fullName evidence="6">Efflux RND transporter periplasmic adaptor subunit</fullName>
    </submittedName>
</protein>
<dbReference type="Gene3D" id="2.40.420.20">
    <property type="match status" value="1"/>
</dbReference>
<comment type="similarity">
    <text evidence="1">Belongs to the membrane fusion protein (MFP) (TC 8.A.1) family.</text>
</comment>
<keyword evidence="7" id="KW-1185">Reference proteome</keyword>
<evidence type="ECO:0000313" key="7">
    <source>
        <dbReference type="Proteomes" id="UP001595799"/>
    </source>
</evidence>
<feature type="domain" description="CusB-like beta-barrel" evidence="4">
    <location>
        <begin position="205"/>
        <end position="275"/>
    </location>
</feature>
<dbReference type="Gene3D" id="1.10.287.470">
    <property type="entry name" value="Helix hairpin bin"/>
    <property type="match status" value="1"/>
</dbReference>
<dbReference type="Pfam" id="PF25989">
    <property type="entry name" value="YknX_C"/>
    <property type="match status" value="1"/>
</dbReference>